<evidence type="ECO:0000313" key="2">
    <source>
        <dbReference type="EMBL" id="KNA91003.1"/>
    </source>
</evidence>
<dbReference type="EMBL" id="LDTZ01000017">
    <property type="protein sequence ID" value="KNA91003.1"/>
    <property type="molecule type" value="Genomic_DNA"/>
</dbReference>
<comment type="caution">
    <text evidence="2">The sequence shown here is derived from an EMBL/GenBank/DDBJ whole genome shotgun (WGS) entry which is preliminary data.</text>
</comment>
<feature type="region of interest" description="Disordered" evidence="1">
    <location>
        <begin position="56"/>
        <end position="76"/>
    </location>
</feature>
<feature type="region of interest" description="Disordered" evidence="1">
    <location>
        <begin position="1"/>
        <end position="43"/>
    </location>
</feature>
<dbReference type="Proteomes" id="UP000037247">
    <property type="component" value="Unassembled WGS sequence"/>
</dbReference>
<feature type="compositionally biased region" description="Basic and acidic residues" evidence="1">
    <location>
        <begin position="60"/>
        <end position="69"/>
    </location>
</feature>
<evidence type="ECO:0000256" key="1">
    <source>
        <dbReference type="SAM" id="MobiDB-lite"/>
    </source>
</evidence>
<protein>
    <submittedName>
        <fullName evidence="2">Uncharacterized protein</fullName>
    </submittedName>
</protein>
<reference evidence="2 3" key="1">
    <citation type="submission" date="2015-05" db="EMBL/GenBank/DDBJ databases">
        <title>Draft genome sequence of the bacterium Gordonia jacobaea a new member of the Gordonia genus.</title>
        <authorList>
            <person name="Jimenez-Galisteo G."/>
            <person name="Dominguez A."/>
            <person name="Munoz E."/>
            <person name="Vinas M."/>
        </authorList>
    </citation>
    <scope>NUCLEOTIDE SEQUENCE [LARGE SCALE GENOMIC DNA]</scope>
    <source>
        <strain evidence="3">mv1</strain>
    </source>
</reference>
<organism evidence="2 3">
    <name type="scientific">Gordonia jacobaea</name>
    <dbReference type="NCBI Taxonomy" id="122202"/>
    <lineage>
        <taxon>Bacteria</taxon>
        <taxon>Bacillati</taxon>
        <taxon>Actinomycetota</taxon>
        <taxon>Actinomycetes</taxon>
        <taxon>Mycobacteriales</taxon>
        <taxon>Gordoniaceae</taxon>
        <taxon>Gordonia</taxon>
    </lineage>
</organism>
<accession>A0ABR5IBL4</accession>
<dbReference type="RefSeq" id="WP_049699178.1">
    <property type="nucleotide sequence ID" value="NZ_LDTZ01000017.1"/>
</dbReference>
<gene>
    <name evidence="2" type="ORF">ABW18_11845</name>
</gene>
<evidence type="ECO:0000313" key="3">
    <source>
        <dbReference type="Proteomes" id="UP000037247"/>
    </source>
</evidence>
<proteinExistence type="predicted"/>
<keyword evidence="3" id="KW-1185">Reference proteome</keyword>
<sequence length="181" mass="18534">MSRPDGEPPRASGRTDQPDDGPFARSHGAEAGATVSRAGRDSESVVGCDGLLAAGTSSFDRGDHPDARFTPDSLSASSARVSSEFTGPNYLHRCPEIAWTVDYVTFPTGYPASGPAVIVVGNSSIRGTVAEIGGGSCRLRRSTTTTAAATADTSASPPAMASTCFFCMCTACQFAAGGCHF</sequence>
<name>A0ABR5IBL4_9ACTN</name>